<comment type="caution">
    <text evidence="1">The sequence shown here is derived from an EMBL/GenBank/DDBJ whole genome shotgun (WGS) entry which is preliminary data.</text>
</comment>
<accession>A0ACA9SXN1</accession>
<evidence type="ECO:0000313" key="1">
    <source>
        <dbReference type="EMBL" id="CAG8849729.1"/>
    </source>
</evidence>
<evidence type="ECO:0000313" key="2">
    <source>
        <dbReference type="Proteomes" id="UP000789920"/>
    </source>
</evidence>
<dbReference type="Proteomes" id="UP000789920">
    <property type="component" value="Unassembled WGS sequence"/>
</dbReference>
<organism evidence="1 2">
    <name type="scientific">Racocetra persica</name>
    <dbReference type="NCBI Taxonomy" id="160502"/>
    <lineage>
        <taxon>Eukaryota</taxon>
        <taxon>Fungi</taxon>
        <taxon>Fungi incertae sedis</taxon>
        <taxon>Mucoromycota</taxon>
        <taxon>Glomeromycotina</taxon>
        <taxon>Glomeromycetes</taxon>
        <taxon>Diversisporales</taxon>
        <taxon>Gigasporaceae</taxon>
        <taxon>Racocetra</taxon>
    </lineage>
</organism>
<dbReference type="EMBL" id="CAJVQC010167079">
    <property type="protein sequence ID" value="CAG8849729.1"/>
    <property type="molecule type" value="Genomic_DNA"/>
</dbReference>
<reference evidence="1" key="1">
    <citation type="submission" date="2021-06" db="EMBL/GenBank/DDBJ databases">
        <authorList>
            <person name="Kallberg Y."/>
            <person name="Tangrot J."/>
            <person name="Rosling A."/>
        </authorList>
    </citation>
    <scope>NUCLEOTIDE SEQUENCE</scope>
    <source>
        <strain evidence="1">MA461A</strain>
    </source>
</reference>
<feature type="non-terminal residue" evidence="1">
    <location>
        <position position="49"/>
    </location>
</feature>
<name>A0ACA9SXN1_9GLOM</name>
<proteinExistence type="predicted"/>
<keyword evidence="2" id="KW-1185">Reference proteome</keyword>
<sequence length="49" mass="5749">KRMIRFTIPPLPHASHTVSYRENQTEVCSIGGTTRITPYNQLVNWYHYA</sequence>
<protein>
    <submittedName>
        <fullName evidence="1">819_t:CDS:1</fullName>
    </submittedName>
</protein>
<feature type="non-terminal residue" evidence="1">
    <location>
        <position position="1"/>
    </location>
</feature>
<gene>
    <name evidence="1" type="ORF">RPERSI_LOCUS35742</name>
</gene>